<evidence type="ECO:0000256" key="4">
    <source>
        <dbReference type="PROSITE-ProRule" id="PRU01091"/>
    </source>
</evidence>
<dbReference type="SUPFAM" id="SSF46894">
    <property type="entry name" value="C-terminal effector domain of the bipartite response regulators"/>
    <property type="match status" value="1"/>
</dbReference>
<dbReference type="Pfam" id="PF00486">
    <property type="entry name" value="Trans_reg_C"/>
    <property type="match status" value="1"/>
</dbReference>
<dbReference type="Gene3D" id="1.25.40.10">
    <property type="entry name" value="Tetratricopeptide repeat domain"/>
    <property type="match status" value="1"/>
</dbReference>
<dbReference type="Proteomes" id="UP000679629">
    <property type="component" value="Chromosome"/>
</dbReference>
<dbReference type="Pfam" id="PF03704">
    <property type="entry name" value="BTAD"/>
    <property type="match status" value="1"/>
</dbReference>
<dbReference type="Gene3D" id="1.10.10.10">
    <property type="entry name" value="Winged helix-like DNA-binding domain superfamily/Winged helix DNA-binding domain"/>
    <property type="match status" value="1"/>
</dbReference>
<dbReference type="Pfam" id="PF13401">
    <property type="entry name" value="AAA_22"/>
    <property type="match status" value="1"/>
</dbReference>
<dbReference type="InterPro" id="IPR016032">
    <property type="entry name" value="Sig_transdc_resp-reg_C-effctor"/>
</dbReference>
<dbReference type="SMART" id="SM00862">
    <property type="entry name" value="Trans_reg_C"/>
    <property type="match status" value="1"/>
</dbReference>
<evidence type="ECO:0000313" key="7">
    <source>
        <dbReference type="Proteomes" id="UP000679629"/>
    </source>
</evidence>
<protein>
    <submittedName>
        <fullName evidence="6">AAA family ATPase</fullName>
    </submittedName>
</protein>
<dbReference type="InterPro" id="IPR011990">
    <property type="entry name" value="TPR-like_helical_dom_sf"/>
</dbReference>
<dbReference type="InterPro" id="IPR027417">
    <property type="entry name" value="P-loop_NTPase"/>
</dbReference>
<proteinExistence type="inferred from homology"/>
<dbReference type="InterPro" id="IPR005158">
    <property type="entry name" value="BTAD"/>
</dbReference>
<dbReference type="SUPFAM" id="SSF52540">
    <property type="entry name" value="P-loop containing nucleoside triphosphate hydrolases"/>
    <property type="match status" value="1"/>
</dbReference>
<accession>A0ABX8G4N5</accession>
<dbReference type="EMBL" id="CP075896">
    <property type="protein sequence ID" value="QWB28152.1"/>
    <property type="molecule type" value="Genomic_DNA"/>
</dbReference>
<keyword evidence="3 4" id="KW-0238">DNA-binding</keyword>
<dbReference type="InterPro" id="IPR049945">
    <property type="entry name" value="AAA_22"/>
</dbReference>
<evidence type="ECO:0000256" key="1">
    <source>
        <dbReference type="ARBA" id="ARBA00005820"/>
    </source>
</evidence>
<dbReference type="InterPro" id="IPR001867">
    <property type="entry name" value="OmpR/PhoB-type_DNA-bd"/>
</dbReference>
<organism evidence="6 7">
    <name type="scientific">Streptomyces koelreuteriae</name>
    <dbReference type="NCBI Taxonomy" id="2838015"/>
    <lineage>
        <taxon>Bacteria</taxon>
        <taxon>Bacillati</taxon>
        <taxon>Actinomycetota</taxon>
        <taxon>Actinomycetes</taxon>
        <taxon>Kitasatosporales</taxon>
        <taxon>Streptomycetaceae</taxon>
        <taxon>Streptomyces</taxon>
    </lineage>
</organism>
<comment type="similarity">
    <text evidence="1">Belongs to the AfsR/DnrI/RedD regulatory family.</text>
</comment>
<evidence type="ECO:0000313" key="6">
    <source>
        <dbReference type="EMBL" id="QWB28152.1"/>
    </source>
</evidence>
<reference evidence="7" key="1">
    <citation type="submission" date="2021-05" db="EMBL/GenBank/DDBJ databases">
        <title>Direct Submission.</title>
        <authorList>
            <person name="Li K."/>
            <person name="Gao J."/>
        </authorList>
    </citation>
    <scope>NUCLEOTIDE SEQUENCE [LARGE SCALE GENOMIC DNA]</scope>
    <source>
        <strain evidence="7">MG62</strain>
    </source>
</reference>
<dbReference type="InterPro" id="IPR058852">
    <property type="entry name" value="HTH_77"/>
</dbReference>
<dbReference type="SUPFAM" id="SSF48452">
    <property type="entry name" value="TPR-like"/>
    <property type="match status" value="1"/>
</dbReference>
<evidence type="ECO:0000256" key="2">
    <source>
        <dbReference type="ARBA" id="ARBA00023012"/>
    </source>
</evidence>
<keyword evidence="2" id="KW-0902">Two-component regulatory system</keyword>
<evidence type="ECO:0000256" key="3">
    <source>
        <dbReference type="ARBA" id="ARBA00023125"/>
    </source>
</evidence>
<feature type="domain" description="OmpR/PhoB-type" evidence="5">
    <location>
        <begin position="1"/>
        <end position="93"/>
    </location>
</feature>
<sequence>MGARYEFMVLGPLEIRRDGVPVPLGAARLRALLAALLVDAGRTVPVECLARRVWGDRQPARVPNALQNYVLRLRRALGRDLLLTRPSGYLLDVTPQDVDLHRFTALVRRGRTALEAGRPAEAAGPLHEAVRLWRGDPLPDLPAESLREVLPALGEALLDALELRIDADLALGRHARVLSELRALTGAHPLRERFHEQRMLALHRSGRQGEALDCYREAAATLARELGVDPGAGLRDAHRRVLAGDDAPAAFTGRERTAGRLPAETTSFVGRVRELDHVAELLTRTRMVTLTGVGGVGKTRLALRAATRSADAFPDGVWLADLAALTDPGLLDRAVAESLGLRNHSSRPVADAVTEHLRDRRLLLVLDNCEHLVEPVAALVLRLLRWAPQLTVLATSRERLTVPGEHVVVVPGLALPERADDTGCEALRLLADRAAASAPGFRVTEANRADVAELCHRLDGIPLAVELAAVRLNTLAAGEILDRLEDRFRLLAAPRGGGPDHRRRTLRQVIDWSHELCTEAERLLWSRLSVFTGGFDLDAAEAVGSGGALAPGDIRDLLAALVDKSIVYAGHAGPRVRYRLLETIRQYGRDRLDERGEVPAVRLRHVRHYRELAARAAAGWCGPREVDWLTRLRLDLPNIRSALDLCATAPDLTGTGLDIAVDLGRTRCWFFSSTLGEGRHWLERLLARPDAALRPEQDIAARAMTVWIALCQGDRSSVRAFLDACRPAGATPEAHPAVRFVEGAHALLVDGDSAAVDRLARAREAFRAAGLPGDAHMATMMWAMAAAFLGPRDTALATRSVYVAEAEASGAEWAGSWATWCAGVTELRYGDPARALPRLRDALARQRAVGDNWGPLWGVESLAWATAAVARPGPAATLLGAAEGLRRDMGVDLTGLLPFHTAHLSTELRVREELGDEAYVMAHDAGLTAADRVALALELTQGTRHRRE</sequence>
<dbReference type="PANTHER" id="PTHR47691">
    <property type="entry name" value="REGULATOR-RELATED"/>
    <property type="match status" value="1"/>
</dbReference>
<name>A0ABX8G4N5_9ACTN</name>
<dbReference type="PANTHER" id="PTHR47691:SF3">
    <property type="entry name" value="HTH-TYPE TRANSCRIPTIONAL REGULATOR RV0890C-RELATED"/>
    <property type="match status" value="1"/>
</dbReference>
<dbReference type="PRINTS" id="PR00364">
    <property type="entry name" value="DISEASERSIST"/>
</dbReference>
<gene>
    <name evidence="6" type="ORF">KJK29_06460</name>
</gene>
<evidence type="ECO:0000259" key="5">
    <source>
        <dbReference type="PROSITE" id="PS51755"/>
    </source>
</evidence>
<dbReference type="PROSITE" id="PS51755">
    <property type="entry name" value="OMPR_PHOB"/>
    <property type="match status" value="1"/>
</dbReference>
<feature type="DNA-binding region" description="OmpR/PhoB-type" evidence="4">
    <location>
        <begin position="1"/>
        <end position="93"/>
    </location>
</feature>
<dbReference type="InterPro" id="IPR036388">
    <property type="entry name" value="WH-like_DNA-bd_sf"/>
</dbReference>
<keyword evidence="7" id="KW-1185">Reference proteome</keyword>
<dbReference type="CDD" id="cd15831">
    <property type="entry name" value="BTAD"/>
    <property type="match status" value="1"/>
</dbReference>
<dbReference type="Pfam" id="PF25872">
    <property type="entry name" value="HTH_77"/>
    <property type="match status" value="1"/>
</dbReference>
<dbReference type="Gene3D" id="3.40.50.300">
    <property type="entry name" value="P-loop containing nucleotide triphosphate hydrolases"/>
    <property type="match status" value="1"/>
</dbReference>
<dbReference type="SMART" id="SM01043">
    <property type="entry name" value="BTAD"/>
    <property type="match status" value="1"/>
</dbReference>